<organism evidence="4 5">
    <name type="scientific">Paucihalobacter ruber</name>
    <dbReference type="NCBI Taxonomy" id="2567861"/>
    <lineage>
        <taxon>Bacteria</taxon>
        <taxon>Pseudomonadati</taxon>
        <taxon>Bacteroidota</taxon>
        <taxon>Flavobacteriia</taxon>
        <taxon>Flavobacteriales</taxon>
        <taxon>Flavobacteriaceae</taxon>
        <taxon>Paucihalobacter</taxon>
    </lineage>
</organism>
<keyword evidence="1 4" id="KW-0436">Ligase</keyword>
<gene>
    <name evidence="4" type="ORF">FJ651_08260</name>
</gene>
<keyword evidence="2" id="KW-0472">Membrane</keyword>
<evidence type="ECO:0000313" key="5">
    <source>
        <dbReference type="Proteomes" id="UP000317332"/>
    </source>
</evidence>
<evidence type="ECO:0000259" key="3">
    <source>
        <dbReference type="PROSITE" id="PS51733"/>
    </source>
</evidence>
<sequence length="244" mass="27688">MTIIKLNATHSTNSYMRQLLATKELEDYSVVWTLNQTRGRGQMGTVWSSQPGKNLTISIYKDVSWLGISNHFFISIVVSLALIQTLNELMIINLKIKWPNDILSDNKKLGGILIENIIKNNQLKASIIGIGLNVNQTNFDNLPQASSLINITGRVIPLEEILDRVLINIKASFLKLQEKHAFDELKKNYNSTLFRLNKPSTFKDKNNNLFAGYIYGTDKQGNLLVLLENKVIKSFGFKEITLLY</sequence>
<feature type="transmembrane region" description="Helical" evidence="2">
    <location>
        <begin position="63"/>
        <end position="83"/>
    </location>
</feature>
<dbReference type="NCBIfam" id="TIGR00121">
    <property type="entry name" value="birA_ligase"/>
    <property type="match status" value="1"/>
</dbReference>
<keyword evidence="5" id="KW-1185">Reference proteome</keyword>
<dbReference type="GO" id="GO:0004077">
    <property type="term" value="F:biotin--[biotin carboxyl-carrier protein] ligase activity"/>
    <property type="evidence" value="ECO:0007669"/>
    <property type="project" value="UniProtKB-EC"/>
</dbReference>
<dbReference type="OrthoDB" id="9807064at2"/>
<dbReference type="EC" id="6.3.4.15" evidence="4"/>
<dbReference type="AlphaFoldDB" id="A0A506PKH9"/>
<evidence type="ECO:0000313" key="4">
    <source>
        <dbReference type="EMBL" id="TPV34139.1"/>
    </source>
</evidence>
<dbReference type="RefSeq" id="WP_140990036.1">
    <property type="nucleotide sequence ID" value="NZ_VHIQ01000003.1"/>
</dbReference>
<dbReference type="InterPro" id="IPR004408">
    <property type="entry name" value="Biotin_CoA_COase_ligase"/>
</dbReference>
<comment type="caution">
    <text evidence="4">The sequence shown here is derived from an EMBL/GenBank/DDBJ whole genome shotgun (WGS) entry which is preliminary data.</text>
</comment>
<dbReference type="SUPFAM" id="SSF55681">
    <property type="entry name" value="Class II aaRS and biotin synthetases"/>
    <property type="match status" value="1"/>
</dbReference>
<dbReference type="PANTHER" id="PTHR12835:SF5">
    <property type="entry name" value="BIOTIN--PROTEIN LIGASE"/>
    <property type="match status" value="1"/>
</dbReference>
<dbReference type="Pfam" id="PF03099">
    <property type="entry name" value="BPL_LplA_LipB"/>
    <property type="match status" value="1"/>
</dbReference>
<dbReference type="Gene3D" id="3.30.930.10">
    <property type="entry name" value="Bira Bifunctional Protein, Domain 2"/>
    <property type="match status" value="1"/>
</dbReference>
<dbReference type="Proteomes" id="UP000317332">
    <property type="component" value="Unassembled WGS sequence"/>
</dbReference>
<dbReference type="InterPro" id="IPR045864">
    <property type="entry name" value="aa-tRNA-synth_II/BPL/LPL"/>
</dbReference>
<feature type="domain" description="BPL/LPL catalytic" evidence="3">
    <location>
        <begin position="1"/>
        <end position="177"/>
    </location>
</feature>
<evidence type="ECO:0000256" key="1">
    <source>
        <dbReference type="ARBA" id="ARBA00022598"/>
    </source>
</evidence>
<dbReference type="PROSITE" id="PS51733">
    <property type="entry name" value="BPL_LPL_CATALYTIC"/>
    <property type="match status" value="1"/>
</dbReference>
<keyword evidence="2" id="KW-0812">Transmembrane</keyword>
<protein>
    <submittedName>
        <fullName evidence="4">Biotin--[acetyl-CoA-carboxylase] ligase</fullName>
        <ecNumber evidence="4">6.3.4.15</ecNumber>
    </submittedName>
</protein>
<accession>A0A506PKH9</accession>
<keyword evidence="2" id="KW-1133">Transmembrane helix</keyword>
<dbReference type="InterPro" id="IPR004143">
    <property type="entry name" value="BPL_LPL_catalytic"/>
</dbReference>
<proteinExistence type="predicted"/>
<dbReference type="EMBL" id="VHIQ01000003">
    <property type="protein sequence ID" value="TPV34139.1"/>
    <property type="molecule type" value="Genomic_DNA"/>
</dbReference>
<name>A0A506PKH9_9FLAO</name>
<dbReference type="CDD" id="cd16442">
    <property type="entry name" value="BPL"/>
    <property type="match status" value="1"/>
</dbReference>
<evidence type="ECO:0000256" key="2">
    <source>
        <dbReference type="SAM" id="Phobius"/>
    </source>
</evidence>
<dbReference type="GO" id="GO:0005737">
    <property type="term" value="C:cytoplasm"/>
    <property type="evidence" value="ECO:0007669"/>
    <property type="project" value="TreeGrafter"/>
</dbReference>
<reference evidence="4 5" key="1">
    <citation type="submission" date="2019-06" db="EMBL/GenBank/DDBJ databases">
        <title>Flavobacteriaceae Paucihalobacterium erythroidium CWB-1, complete genome.</title>
        <authorList>
            <person name="Wu S."/>
        </authorList>
    </citation>
    <scope>NUCLEOTIDE SEQUENCE [LARGE SCALE GENOMIC DNA]</scope>
    <source>
        <strain evidence="4 5">CWB-1</strain>
    </source>
</reference>
<dbReference type="PANTHER" id="PTHR12835">
    <property type="entry name" value="BIOTIN PROTEIN LIGASE"/>
    <property type="match status" value="1"/>
</dbReference>